<evidence type="ECO:0000313" key="4">
    <source>
        <dbReference type="Proteomes" id="UP000594262"/>
    </source>
</evidence>
<dbReference type="AlphaFoldDB" id="A0A7M5U135"/>
<organism evidence="3 4">
    <name type="scientific">Clytia hemisphaerica</name>
    <dbReference type="NCBI Taxonomy" id="252671"/>
    <lineage>
        <taxon>Eukaryota</taxon>
        <taxon>Metazoa</taxon>
        <taxon>Cnidaria</taxon>
        <taxon>Hydrozoa</taxon>
        <taxon>Hydroidolina</taxon>
        <taxon>Leptothecata</taxon>
        <taxon>Obeliida</taxon>
        <taxon>Clytiidae</taxon>
        <taxon>Clytia</taxon>
    </lineage>
</organism>
<dbReference type="InterPro" id="IPR036383">
    <property type="entry name" value="TSP1_rpt_sf"/>
</dbReference>
<evidence type="ECO:0000256" key="2">
    <source>
        <dbReference type="ARBA" id="ARBA00023157"/>
    </source>
</evidence>
<dbReference type="Gene3D" id="2.20.100.10">
    <property type="entry name" value="Thrombospondin type-1 (TSP1) repeat"/>
    <property type="match status" value="2"/>
</dbReference>
<keyword evidence="2" id="KW-1015">Disulfide bond</keyword>
<evidence type="ECO:0000313" key="3">
    <source>
        <dbReference type="EnsemblMetazoa" id="CLYHEMP004697.1"/>
    </source>
</evidence>
<name>A0A7M5U135_9CNID</name>
<dbReference type="InterPro" id="IPR052065">
    <property type="entry name" value="Compl_asym_regulator"/>
</dbReference>
<dbReference type="PANTHER" id="PTHR22906">
    <property type="entry name" value="PROPERDIN"/>
    <property type="match status" value="1"/>
</dbReference>
<protein>
    <submittedName>
        <fullName evidence="3">Uncharacterized protein</fullName>
    </submittedName>
</protein>
<dbReference type="OrthoDB" id="5988289at2759"/>
<sequence>YSNWLEWSGCNESPYCGHTANQTRTRNCTIDGLVQPDETCLRSNFTWATNETQSCFNLRTRCFRWTEWGDWTVNSTACETFQEYKERFCQIDSPLVWFGRPEDELDYKWVNVSASHNLTCSMTTDTVHGEVLEVIVRTNVTNIPCFVDPVTQWTDWSDCDRPCGTGNKIRTRDCQGDIDDCKAYHFKEKKICNTDLCPVNAVWTLWTDWTSCSGSCGTGSQIRTRFCSPPQHGGAACGEPVPEDYGEMIFKHVENRD</sequence>
<dbReference type="SUPFAM" id="SSF82895">
    <property type="entry name" value="TSP-1 type 1 repeat"/>
    <property type="match status" value="2"/>
</dbReference>
<dbReference type="Proteomes" id="UP000594262">
    <property type="component" value="Unplaced"/>
</dbReference>
<dbReference type="EnsemblMetazoa" id="CLYHEMT004697.1">
    <property type="protein sequence ID" value="CLYHEMP004697.1"/>
    <property type="gene ID" value="CLYHEMG004697"/>
</dbReference>
<dbReference type="SMART" id="SM00209">
    <property type="entry name" value="TSP1"/>
    <property type="match status" value="3"/>
</dbReference>
<keyword evidence="1" id="KW-0677">Repeat</keyword>
<proteinExistence type="predicted"/>
<accession>A0A7M5U135</accession>
<dbReference type="InterPro" id="IPR000884">
    <property type="entry name" value="TSP1_rpt"/>
</dbReference>
<keyword evidence="4" id="KW-1185">Reference proteome</keyword>
<dbReference type="PANTHER" id="PTHR22906:SF54">
    <property type="entry name" value="IG-LIKE DOMAIN-CONTAINING PROTEIN"/>
    <property type="match status" value="1"/>
</dbReference>
<dbReference type="PROSITE" id="PS50092">
    <property type="entry name" value="TSP1"/>
    <property type="match status" value="2"/>
</dbReference>
<reference evidence="3" key="1">
    <citation type="submission" date="2021-01" db="UniProtKB">
        <authorList>
            <consortium name="EnsemblMetazoa"/>
        </authorList>
    </citation>
    <scope>IDENTIFICATION</scope>
</reference>
<dbReference type="Pfam" id="PF00090">
    <property type="entry name" value="TSP_1"/>
    <property type="match status" value="2"/>
</dbReference>
<evidence type="ECO:0000256" key="1">
    <source>
        <dbReference type="ARBA" id="ARBA00022737"/>
    </source>
</evidence>